<feature type="non-terminal residue" evidence="1">
    <location>
        <position position="1"/>
    </location>
</feature>
<name>A0A703G468_SALER</name>
<reference evidence="1" key="1">
    <citation type="journal article" date="2018" name="Genome Biol.">
        <title>SKESA: strategic k-mer extension for scrupulous assemblies.</title>
        <authorList>
            <person name="Souvorov A."/>
            <person name="Agarwala R."/>
            <person name="Lipman D.J."/>
        </authorList>
    </citation>
    <scope>NUCLEOTIDE SEQUENCE</scope>
    <source>
        <strain evidence="1">SL1_2</strain>
    </source>
</reference>
<proteinExistence type="predicted"/>
<accession>A0A703G468</accession>
<gene>
    <name evidence="1" type="ORF">G0E51_24055</name>
</gene>
<dbReference type="EMBL" id="DAAMMR010000039">
    <property type="protein sequence ID" value="HAC7385860.1"/>
    <property type="molecule type" value="Genomic_DNA"/>
</dbReference>
<protein>
    <submittedName>
        <fullName evidence="1">Uncharacterized protein</fullName>
    </submittedName>
</protein>
<comment type="caution">
    <text evidence="1">The sequence shown here is derived from an EMBL/GenBank/DDBJ whole genome shotgun (WGS) entry which is preliminary data.</text>
</comment>
<sequence length="68" mass="7702">EIIREQLQLFPSLCSHFLMETGIVGTGIFHRNNKAGQKCINVIQRAAQMLLPDLNGCYWVISFHGNTQ</sequence>
<organism evidence="1">
    <name type="scientific">Salmonella enterica</name>
    <name type="common">Salmonella choleraesuis</name>
    <dbReference type="NCBI Taxonomy" id="28901"/>
    <lineage>
        <taxon>Bacteria</taxon>
        <taxon>Pseudomonadati</taxon>
        <taxon>Pseudomonadota</taxon>
        <taxon>Gammaproteobacteria</taxon>
        <taxon>Enterobacterales</taxon>
        <taxon>Enterobacteriaceae</taxon>
        <taxon>Salmonella</taxon>
    </lineage>
</organism>
<dbReference type="AlphaFoldDB" id="A0A703G468"/>
<reference evidence="1" key="2">
    <citation type="submission" date="2018-08" db="EMBL/GenBank/DDBJ databases">
        <authorList>
            <consortium name="NCBI Pathogen Detection Project"/>
        </authorList>
    </citation>
    <scope>NUCLEOTIDE SEQUENCE</scope>
    <source>
        <strain evidence="1">SL1_2</strain>
    </source>
</reference>
<evidence type="ECO:0000313" key="1">
    <source>
        <dbReference type="EMBL" id="HAC7385860.1"/>
    </source>
</evidence>